<dbReference type="STRING" id="699431.SY89_00956"/>
<feature type="domain" description="DUF7975" evidence="2">
    <location>
        <begin position="1"/>
        <end position="39"/>
    </location>
</feature>
<gene>
    <name evidence="3" type="ORF">SY89_00956</name>
</gene>
<protein>
    <recommendedName>
        <fullName evidence="2">DUF7975 domain-containing protein</fullName>
    </recommendedName>
</protein>
<evidence type="ECO:0000256" key="1">
    <source>
        <dbReference type="SAM" id="MobiDB-lite"/>
    </source>
</evidence>
<dbReference type="InterPro" id="IPR058281">
    <property type="entry name" value="DUF7975"/>
</dbReference>
<reference evidence="4" key="1">
    <citation type="submission" date="2013-11" db="EMBL/GenBank/DDBJ databases">
        <authorList>
            <person name="Hoang H.T."/>
            <person name="Killian M.L."/>
            <person name="Madson D.M."/>
            <person name="Arruda P.H.E."/>
            <person name="Sun D."/>
            <person name="Schwartz K.J."/>
            <person name="Yoon K."/>
        </authorList>
    </citation>
    <scope>NUCLEOTIDE SEQUENCE [LARGE SCALE GENOMIC DNA]</scope>
    <source>
        <strain evidence="4">CDK2</strain>
    </source>
</reference>
<dbReference type="RefSeq" id="WP_054583285.1">
    <property type="nucleotide sequence ID" value="NZ_LGUC01000001.1"/>
</dbReference>
<dbReference type="Pfam" id="PF25930">
    <property type="entry name" value="DUF7975"/>
    <property type="match status" value="2"/>
</dbReference>
<name>A0A0P7HUB2_9EURY</name>
<feature type="region of interest" description="Disordered" evidence="1">
    <location>
        <begin position="29"/>
        <end position="80"/>
    </location>
</feature>
<dbReference type="OrthoDB" id="193911at2157"/>
<evidence type="ECO:0000313" key="3">
    <source>
        <dbReference type="EMBL" id="KPN30230.1"/>
    </source>
</evidence>
<comment type="caution">
    <text evidence="3">The sequence shown here is derived from an EMBL/GenBank/DDBJ whole genome shotgun (WGS) entry which is preliminary data.</text>
</comment>
<dbReference type="EMBL" id="LGUC01000001">
    <property type="protein sequence ID" value="KPN30230.1"/>
    <property type="molecule type" value="Genomic_DNA"/>
</dbReference>
<evidence type="ECO:0000313" key="4">
    <source>
        <dbReference type="Proteomes" id="UP000050535"/>
    </source>
</evidence>
<proteinExistence type="predicted"/>
<feature type="compositionally biased region" description="Acidic residues" evidence="1">
    <location>
        <begin position="70"/>
        <end position="80"/>
    </location>
</feature>
<organism evidence="3 4">
    <name type="scientific">Halolamina pelagica</name>
    <dbReference type="NCBI Taxonomy" id="699431"/>
    <lineage>
        <taxon>Archaea</taxon>
        <taxon>Methanobacteriati</taxon>
        <taxon>Methanobacteriota</taxon>
        <taxon>Stenosarchaea group</taxon>
        <taxon>Halobacteria</taxon>
        <taxon>Halobacteriales</taxon>
        <taxon>Haloferacaceae</taxon>
    </lineage>
</organism>
<accession>A0A0P7HUB2</accession>
<dbReference type="AlphaFoldDB" id="A0A0P7HUB2"/>
<feature type="domain" description="DUF7975" evidence="2">
    <location>
        <begin position="71"/>
        <end position="165"/>
    </location>
</feature>
<evidence type="ECO:0000259" key="2">
    <source>
        <dbReference type="Pfam" id="PF25930"/>
    </source>
</evidence>
<feature type="compositionally biased region" description="Basic and acidic residues" evidence="1">
    <location>
        <begin position="48"/>
        <end position="66"/>
    </location>
</feature>
<keyword evidence="4" id="KW-1185">Reference proteome</keyword>
<dbReference type="Proteomes" id="UP000050535">
    <property type="component" value="Unassembled WGS sequence"/>
</dbReference>
<sequence>MTRFDADTPTDRRKLFADAVTAHRNRGSAFLTIEAAPPETPAFDPDGDGGRQRAADPSGDDGRQRAADPSGDDEDAEEEPQPWLQFAEKTFNLDATDAELERVKSLVDEFPEFRIDELESPETAEGTNVRITARSDANRLADFADRVFREVYECEEEYRAWVVAV</sequence>